<evidence type="ECO:0000256" key="1">
    <source>
        <dbReference type="SAM" id="SignalP"/>
    </source>
</evidence>
<gene>
    <name evidence="3" type="ORF">C3942_10965</name>
</gene>
<dbReference type="OrthoDB" id="8546610at2"/>
<keyword evidence="3" id="KW-0378">Hydrolase</keyword>
<dbReference type="GO" id="GO:0006508">
    <property type="term" value="P:proteolysis"/>
    <property type="evidence" value="ECO:0007669"/>
    <property type="project" value="UniProtKB-KW"/>
</dbReference>
<reference evidence="3 4" key="1">
    <citation type="submission" date="2018-02" db="EMBL/GenBank/DDBJ databases">
        <title>Genome sequencing of Solimonas sp. HR-BB.</title>
        <authorList>
            <person name="Lee Y."/>
            <person name="Jeon C.O."/>
        </authorList>
    </citation>
    <scope>NUCLEOTIDE SEQUENCE [LARGE SCALE GENOMIC DNA]</scope>
    <source>
        <strain evidence="3 4">HR-BB</strain>
    </source>
</reference>
<dbReference type="Proteomes" id="UP000238220">
    <property type="component" value="Unassembled WGS sequence"/>
</dbReference>
<feature type="domain" description="Retropepsin-like aspartic endopeptidase" evidence="2">
    <location>
        <begin position="35"/>
        <end position="163"/>
    </location>
</feature>
<evidence type="ECO:0000259" key="2">
    <source>
        <dbReference type="Pfam" id="PF05618"/>
    </source>
</evidence>
<dbReference type="Gene3D" id="2.40.70.10">
    <property type="entry name" value="Acid Proteases"/>
    <property type="match status" value="1"/>
</dbReference>
<keyword evidence="4" id="KW-1185">Reference proteome</keyword>
<evidence type="ECO:0000313" key="3">
    <source>
        <dbReference type="EMBL" id="PPE73911.1"/>
    </source>
</evidence>
<proteinExistence type="predicted"/>
<name>A0A2S5TFY0_9GAMM</name>
<dbReference type="AlphaFoldDB" id="A0A2S5TFY0"/>
<dbReference type="SUPFAM" id="SSF50630">
    <property type="entry name" value="Acid proteases"/>
    <property type="match status" value="1"/>
</dbReference>
<dbReference type="GO" id="GO:0008233">
    <property type="term" value="F:peptidase activity"/>
    <property type="evidence" value="ECO:0007669"/>
    <property type="project" value="UniProtKB-KW"/>
</dbReference>
<keyword evidence="1" id="KW-0732">Signal</keyword>
<dbReference type="EMBL" id="PSNW01000005">
    <property type="protein sequence ID" value="PPE73911.1"/>
    <property type="molecule type" value="Genomic_DNA"/>
</dbReference>
<accession>A0A2S5TFY0</accession>
<sequence length="170" mass="18990">MRAAAGLMLAAWLPLTALAQEADPWELVEAPSATYGWTERVRVETLTRYFELEAKLDTGAASSSLHATDIELFEREGQNWVRFTVEGQPLEQPVARRVRIKQKNGEPAQERWVVRLDLCVGRVFMPADFSLVDRGNFSTPALLGRDVLQHLGPVDTEKTFTAEPRCAAPP</sequence>
<dbReference type="InterPro" id="IPR008503">
    <property type="entry name" value="Asp_endopeptidase"/>
</dbReference>
<organism evidence="3 4">
    <name type="scientific">Solimonas fluminis</name>
    <dbReference type="NCBI Taxonomy" id="2086571"/>
    <lineage>
        <taxon>Bacteria</taxon>
        <taxon>Pseudomonadati</taxon>
        <taxon>Pseudomonadota</taxon>
        <taxon>Gammaproteobacteria</taxon>
        <taxon>Nevskiales</taxon>
        <taxon>Nevskiaceae</taxon>
        <taxon>Solimonas</taxon>
    </lineage>
</organism>
<feature type="chain" id="PRO_5015466425" evidence="1">
    <location>
        <begin position="20"/>
        <end position="170"/>
    </location>
</feature>
<dbReference type="InterPro" id="IPR021109">
    <property type="entry name" value="Peptidase_aspartic_dom_sf"/>
</dbReference>
<evidence type="ECO:0000313" key="4">
    <source>
        <dbReference type="Proteomes" id="UP000238220"/>
    </source>
</evidence>
<protein>
    <submittedName>
        <fullName evidence="3">ATP-dependent zinc protease</fullName>
    </submittedName>
</protein>
<feature type="signal peptide" evidence="1">
    <location>
        <begin position="1"/>
        <end position="19"/>
    </location>
</feature>
<keyword evidence="3" id="KW-0645">Protease</keyword>
<dbReference type="PANTHER" id="PTHR38037">
    <property type="entry name" value="ZN_PROTEASE DOMAIN-CONTAINING PROTEIN"/>
    <property type="match status" value="1"/>
</dbReference>
<dbReference type="PANTHER" id="PTHR38037:SF2">
    <property type="entry name" value="ATP-DEPENDENT ZINC PROTEASE DOMAIN-CONTAINING PROTEIN-RELATED"/>
    <property type="match status" value="1"/>
</dbReference>
<dbReference type="Pfam" id="PF05618">
    <property type="entry name" value="Zn_protease"/>
    <property type="match status" value="1"/>
</dbReference>
<dbReference type="RefSeq" id="WP_104230425.1">
    <property type="nucleotide sequence ID" value="NZ_PSNW01000005.1"/>
</dbReference>
<comment type="caution">
    <text evidence="3">The sequence shown here is derived from an EMBL/GenBank/DDBJ whole genome shotgun (WGS) entry which is preliminary data.</text>
</comment>